<keyword evidence="2" id="KW-1185">Reference proteome</keyword>
<gene>
    <name evidence="1" type="ORF">QBC40DRAFT_278086</name>
</gene>
<accession>A0AAN6XLS1</accession>
<reference evidence="1" key="2">
    <citation type="submission" date="2023-05" db="EMBL/GenBank/DDBJ databases">
        <authorList>
            <consortium name="Lawrence Berkeley National Laboratory"/>
            <person name="Steindorff A."/>
            <person name="Hensen N."/>
            <person name="Bonometti L."/>
            <person name="Westerberg I."/>
            <person name="Brannstrom I.O."/>
            <person name="Guillou S."/>
            <person name="Cros-Aarteil S."/>
            <person name="Calhoun S."/>
            <person name="Haridas S."/>
            <person name="Kuo A."/>
            <person name="Mondo S."/>
            <person name="Pangilinan J."/>
            <person name="Riley R."/>
            <person name="Labutti K."/>
            <person name="Andreopoulos B."/>
            <person name="Lipzen A."/>
            <person name="Chen C."/>
            <person name="Yanf M."/>
            <person name="Daum C."/>
            <person name="Ng V."/>
            <person name="Clum A."/>
            <person name="Ohm R."/>
            <person name="Martin F."/>
            <person name="Silar P."/>
            <person name="Natvig D."/>
            <person name="Lalanne C."/>
            <person name="Gautier V."/>
            <person name="Ament-Velasquez S.L."/>
            <person name="Kruys A."/>
            <person name="Hutchinson M.I."/>
            <person name="Powell A.J."/>
            <person name="Barry K."/>
            <person name="Miller A.N."/>
            <person name="Grigoriev I.V."/>
            <person name="Debuchy R."/>
            <person name="Gladieux P."/>
            <person name="Thoren M.H."/>
            <person name="Johannesson H."/>
        </authorList>
    </citation>
    <scope>NUCLEOTIDE SEQUENCE</scope>
    <source>
        <strain evidence="1">CBS 315.58</strain>
    </source>
</reference>
<comment type="caution">
    <text evidence="1">The sequence shown here is derived from an EMBL/GenBank/DDBJ whole genome shotgun (WGS) entry which is preliminary data.</text>
</comment>
<reference evidence="1" key="1">
    <citation type="journal article" date="2023" name="Mol. Phylogenet. Evol.">
        <title>Genome-scale phylogeny and comparative genomics of the fungal order Sordariales.</title>
        <authorList>
            <person name="Hensen N."/>
            <person name="Bonometti L."/>
            <person name="Westerberg I."/>
            <person name="Brannstrom I.O."/>
            <person name="Guillou S."/>
            <person name="Cros-Aarteil S."/>
            <person name="Calhoun S."/>
            <person name="Haridas S."/>
            <person name="Kuo A."/>
            <person name="Mondo S."/>
            <person name="Pangilinan J."/>
            <person name="Riley R."/>
            <person name="LaButti K."/>
            <person name="Andreopoulos B."/>
            <person name="Lipzen A."/>
            <person name="Chen C."/>
            <person name="Yan M."/>
            <person name="Daum C."/>
            <person name="Ng V."/>
            <person name="Clum A."/>
            <person name="Steindorff A."/>
            <person name="Ohm R.A."/>
            <person name="Martin F."/>
            <person name="Silar P."/>
            <person name="Natvig D.O."/>
            <person name="Lalanne C."/>
            <person name="Gautier V."/>
            <person name="Ament-Velasquez S.L."/>
            <person name="Kruys A."/>
            <person name="Hutchinson M.I."/>
            <person name="Powell A.J."/>
            <person name="Barry K."/>
            <person name="Miller A.N."/>
            <person name="Grigoriev I.V."/>
            <person name="Debuchy R."/>
            <person name="Gladieux P."/>
            <person name="Hiltunen Thoren M."/>
            <person name="Johannesson H."/>
        </authorList>
    </citation>
    <scope>NUCLEOTIDE SEQUENCE</scope>
    <source>
        <strain evidence="1">CBS 315.58</strain>
    </source>
</reference>
<dbReference type="AlphaFoldDB" id="A0AAN6XLS1"/>
<evidence type="ECO:0000313" key="2">
    <source>
        <dbReference type="Proteomes" id="UP001303160"/>
    </source>
</evidence>
<proteinExistence type="predicted"/>
<sequence length="328" mass="37383">MTLLQLPPETLYQIFNHIGSSFFRSDLSRLTVCRQWSEFAYTACFRDFYVTQNILRRLLSSPYAESSLGLVKDNAETLALNLKGFEDWDSLLDSDTSDWDGAHGQAKRAEWTRKLNNDLVYFGSIIQQSRKLRIVRIQATSELHPLDRFLERRDYLCLSPICTFLSASNITSLELDLCGTRLIPHQSQDHVCPSIAALLSTLRRLRLRLRSICADVLKPPQEHQQDYTNQLRLDQVLINLSLYDESPSVTITSAAHATCCDSSMDNSGGSRFLQLKADLEEQARVLVAQMAAPKMVRILTHVPPRKEIEMRAFDALTGRYIRLREGAD</sequence>
<evidence type="ECO:0000313" key="1">
    <source>
        <dbReference type="EMBL" id="KAK4201545.1"/>
    </source>
</evidence>
<organism evidence="1 2">
    <name type="scientific">Triangularia verruculosa</name>
    <dbReference type="NCBI Taxonomy" id="2587418"/>
    <lineage>
        <taxon>Eukaryota</taxon>
        <taxon>Fungi</taxon>
        <taxon>Dikarya</taxon>
        <taxon>Ascomycota</taxon>
        <taxon>Pezizomycotina</taxon>
        <taxon>Sordariomycetes</taxon>
        <taxon>Sordariomycetidae</taxon>
        <taxon>Sordariales</taxon>
        <taxon>Podosporaceae</taxon>
        <taxon>Triangularia</taxon>
    </lineage>
</organism>
<evidence type="ECO:0008006" key="3">
    <source>
        <dbReference type="Google" id="ProtNLM"/>
    </source>
</evidence>
<protein>
    <recommendedName>
        <fullName evidence="3">F-box domain-containing protein</fullName>
    </recommendedName>
</protein>
<name>A0AAN6XLS1_9PEZI</name>
<dbReference type="Proteomes" id="UP001303160">
    <property type="component" value="Unassembled WGS sequence"/>
</dbReference>
<dbReference type="EMBL" id="MU863906">
    <property type="protein sequence ID" value="KAK4201545.1"/>
    <property type="molecule type" value="Genomic_DNA"/>
</dbReference>